<dbReference type="Gene3D" id="2.130.10.10">
    <property type="entry name" value="YVTN repeat-like/Quinoprotein amine dehydrogenase"/>
    <property type="match status" value="2"/>
</dbReference>
<dbReference type="PANTHER" id="PTHR16220">
    <property type="entry name" value="WD REPEAT PROTEIN 8-RELATED"/>
    <property type="match status" value="1"/>
</dbReference>
<dbReference type="EMBL" id="MU167235">
    <property type="protein sequence ID" value="KAG0148607.1"/>
    <property type="molecule type" value="Genomic_DNA"/>
</dbReference>
<dbReference type="GO" id="GO:1990810">
    <property type="term" value="P:microtubule anchoring at mitotic spindle pole body"/>
    <property type="evidence" value="ECO:0007669"/>
    <property type="project" value="TreeGrafter"/>
</dbReference>
<proteinExistence type="predicted"/>
<sequence>MDFTPLYPHSSSSSSTISPDGQYVLTSVGDRLVLRSTSSMQVVRSWRCQQPSESSRNENQPTKPALTSQVAKKPAHPSRTVSNPIGPNPRAGIPSFRATTVTAATEERRLSRLTCISFSPNSECVVALSRQATTSVIYVHSIHSNDLVACIEVGAEGVAAGEKAVRWGPGNDCLMVWSDWGLRITIWPLTSTQPQPVQLHHPKHGPHLGSTFSSDSHYFALICRQPGQTRDQVAIYDTLGWACVSLFELPADLVDVAHIRWSPCGRYLALVESALFNYRVEIRTPTGVKVGEYLPFKNLIDPPASTTHSSDHGRPDRHGSGRTQSTLNEKWSKSEKADVTDDRSIIDGYVGLGIRQVKWRPGGEYLAIGGWDGRMRILNDLTWTPICEIDLNARLSTQILSEPLGWIERTRAHGIIPFDSTSPATLTAPLVPDFTKPNPTMGVREMEWSSDGELIGCRNDAMPTTLYVFSFRSTNAGPVSISSGSVFATSTVPLKPRLASIVQFEQPIKSIAWHPTQSILAIVCANSALYLWYASRPEPSLESSTQSSRSAEWIEGIGIPAKVPFAPVLISWIQNGAALLITDKTAFCLGFIVPDELLGDRSEGSRIHEEGFSIPEY</sequence>
<feature type="compositionally biased region" description="Basic and acidic residues" evidence="1">
    <location>
        <begin position="309"/>
        <end position="319"/>
    </location>
</feature>
<dbReference type="SUPFAM" id="SSF82171">
    <property type="entry name" value="DPP6 N-terminal domain-like"/>
    <property type="match status" value="1"/>
</dbReference>
<evidence type="ECO:0000256" key="1">
    <source>
        <dbReference type="SAM" id="MobiDB-lite"/>
    </source>
</evidence>
<organism evidence="2 3">
    <name type="scientific">Cronartium quercuum f. sp. fusiforme G11</name>
    <dbReference type="NCBI Taxonomy" id="708437"/>
    <lineage>
        <taxon>Eukaryota</taxon>
        <taxon>Fungi</taxon>
        <taxon>Dikarya</taxon>
        <taxon>Basidiomycota</taxon>
        <taxon>Pucciniomycotina</taxon>
        <taxon>Pucciniomycetes</taxon>
        <taxon>Pucciniales</taxon>
        <taxon>Coleosporiaceae</taxon>
        <taxon>Cronartium</taxon>
    </lineage>
</organism>
<protein>
    <submittedName>
        <fullName evidence="2">Uncharacterized protein</fullName>
    </submittedName>
</protein>
<evidence type="ECO:0000313" key="3">
    <source>
        <dbReference type="Proteomes" id="UP000886653"/>
    </source>
</evidence>
<dbReference type="InterPro" id="IPR052778">
    <property type="entry name" value="Centrosome-WD_assoc"/>
</dbReference>
<dbReference type="AlphaFoldDB" id="A0A9P6NQS2"/>
<dbReference type="SMART" id="SM00320">
    <property type="entry name" value="WD40"/>
    <property type="match status" value="3"/>
</dbReference>
<reference evidence="2" key="1">
    <citation type="submission" date="2013-11" db="EMBL/GenBank/DDBJ databases">
        <title>Genome sequence of the fusiform rust pathogen reveals effectors for host alternation and coevolution with pine.</title>
        <authorList>
            <consortium name="DOE Joint Genome Institute"/>
            <person name="Smith K."/>
            <person name="Pendleton A."/>
            <person name="Kubisiak T."/>
            <person name="Anderson C."/>
            <person name="Salamov A."/>
            <person name="Aerts A."/>
            <person name="Riley R."/>
            <person name="Clum A."/>
            <person name="Lindquist E."/>
            <person name="Ence D."/>
            <person name="Campbell M."/>
            <person name="Kronenberg Z."/>
            <person name="Feau N."/>
            <person name="Dhillon B."/>
            <person name="Hamelin R."/>
            <person name="Burleigh J."/>
            <person name="Smith J."/>
            <person name="Yandell M."/>
            <person name="Nelson C."/>
            <person name="Grigoriev I."/>
            <person name="Davis J."/>
        </authorList>
    </citation>
    <scope>NUCLEOTIDE SEQUENCE</scope>
    <source>
        <strain evidence="2">G11</strain>
    </source>
</reference>
<feature type="region of interest" description="Disordered" evidence="1">
    <location>
        <begin position="304"/>
        <end position="335"/>
    </location>
</feature>
<dbReference type="PANTHER" id="PTHR16220:SF0">
    <property type="entry name" value="WD REPEAT-CONTAINING PROTEIN WRAP73"/>
    <property type="match status" value="1"/>
</dbReference>
<name>A0A9P6NQS2_9BASI</name>
<dbReference type="Pfam" id="PF00400">
    <property type="entry name" value="WD40"/>
    <property type="match status" value="1"/>
</dbReference>
<evidence type="ECO:0000313" key="2">
    <source>
        <dbReference type="EMBL" id="KAG0148607.1"/>
    </source>
</evidence>
<feature type="region of interest" description="Disordered" evidence="1">
    <location>
        <begin position="1"/>
        <end position="21"/>
    </location>
</feature>
<dbReference type="GO" id="GO:1990811">
    <property type="term" value="C:MWP complex"/>
    <property type="evidence" value="ECO:0007669"/>
    <property type="project" value="TreeGrafter"/>
</dbReference>
<gene>
    <name evidence="2" type="ORF">CROQUDRAFT_41175</name>
</gene>
<dbReference type="InterPro" id="IPR001680">
    <property type="entry name" value="WD40_rpt"/>
</dbReference>
<feature type="region of interest" description="Disordered" evidence="1">
    <location>
        <begin position="45"/>
        <end position="94"/>
    </location>
</feature>
<dbReference type="OrthoDB" id="308690at2759"/>
<dbReference type="InterPro" id="IPR015943">
    <property type="entry name" value="WD40/YVTN_repeat-like_dom_sf"/>
</dbReference>
<accession>A0A9P6NQS2</accession>
<keyword evidence="3" id="KW-1185">Reference proteome</keyword>
<comment type="caution">
    <text evidence="2">The sequence shown here is derived from an EMBL/GenBank/DDBJ whole genome shotgun (WGS) entry which is preliminary data.</text>
</comment>
<dbReference type="Proteomes" id="UP000886653">
    <property type="component" value="Unassembled WGS sequence"/>
</dbReference>
<dbReference type="GO" id="GO:0005815">
    <property type="term" value="C:microtubule organizing center"/>
    <property type="evidence" value="ECO:0007669"/>
    <property type="project" value="TreeGrafter"/>
</dbReference>
<feature type="compositionally biased region" description="Polar residues" evidence="1">
    <location>
        <begin position="45"/>
        <end position="70"/>
    </location>
</feature>